<sequence>MGDVVYFLLLETRLNDVIFFFFLVTVSASIPSSLHLLHHWEEEYHTGPWPVQKTLTFPPGPTMLHSGSLDFSKLAFFLSAAVLSLEDWAVLALSSWDADHCLTSRLFSFSLDGHKSDCIAWLTQGLIRQKAIVTVRTEGQKPEGDRRSSIARTTDRRQCVINNRILIMLAHGCNRRLNRRIEEDGLSECWADLESITLMSVVQFDIHQCFRDAIEGQSMSLVAGIDGCIYWIDATN</sequence>
<reference evidence="2" key="1">
    <citation type="journal article" date="2022" name="Mol. Ecol. Resour.">
        <title>The genomes of chicory, endive, great burdock and yacon provide insights into Asteraceae palaeo-polyploidization history and plant inulin production.</title>
        <authorList>
            <person name="Fan W."/>
            <person name="Wang S."/>
            <person name="Wang H."/>
            <person name="Wang A."/>
            <person name="Jiang F."/>
            <person name="Liu H."/>
            <person name="Zhao H."/>
            <person name="Xu D."/>
            <person name="Zhang Y."/>
        </authorList>
    </citation>
    <scope>NUCLEOTIDE SEQUENCE [LARGE SCALE GENOMIC DNA]</scope>
    <source>
        <strain evidence="2">cv. Niubang</strain>
    </source>
</reference>
<proteinExistence type="predicted"/>
<keyword evidence="2" id="KW-1185">Reference proteome</keyword>
<accession>A0ACB9DQW5</accession>
<reference evidence="1 2" key="2">
    <citation type="journal article" date="2022" name="Mol. Ecol. Resour.">
        <title>The genomes of chicory, endive, great burdock and yacon provide insights into Asteraceae paleo-polyploidization history and plant inulin production.</title>
        <authorList>
            <person name="Fan W."/>
            <person name="Wang S."/>
            <person name="Wang H."/>
            <person name="Wang A."/>
            <person name="Jiang F."/>
            <person name="Liu H."/>
            <person name="Zhao H."/>
            <person name="Xu D."/>
            <person name="Zhang Y."/>
        </authorList>
    </citation>
    <scope>NUCLEOTIDE SEQUENCE [LARGE SCALE GENOMIC DNA]</scope>
    <source>
        <strain evidence="2">cv. Niubang</strain>
    </source>
</reference>
<name>A0ACB9DQW5_ARCLA</name>
<dbReference type="EMBL" id="CM042049">
    <property type="protein sequence ID" value="KAI3748846.1"/>
    <property type="molecule type" value="Genomic_DNA"/>
</dbReference>
<organism evidence="1 2">
    <name type="scientific">Arctium lappa</name>
    <name type="common">Greater burdock</name>
    <name type="synonym">Lappa major</name>
    <dbReference type="NCBI Taxonomy" id="4217"/>
    <lineage>
        <taxon>Eukaryota</taxon>
        <taxon>Viridiplantae</taxon>
        <taxon>Streptophyta</taxon>
        <taxon>Embryophyta</taxon>
        <taxon>Tracheophyta</taxon>
        <taxon>Spermatophyta</taxon>
        <taxon>Magnoliopsida</taxon>
        <taxon>eudicotyledons</taxon>
        <taxon>Gunneridae</taxon>
        <taxon>Pentapetalae</taxon>
        <taxon>asterids</taxon>
        <taxon>campanulids</taxon>
        <taxon>Asterales</taxon>
        <taxon>Asteraceae</taxon>
        <taxon>Carduoideae</taxon>
        <taxon>Cardueae</taxon>
        <taxon>Arctiinae</taxon>
        <taxon>Arctium</taxon>
    </lineage>
</organism>
<gene>
    <name evidence="1" type="ORF">L6452_12233</name>
</gene>
<comment type="caution">
    <text evidence="1">The sequence shown here is derived from an EMBL/GenBank/DDBJ whole genome shotgun (WGS) entry which is preliminary data.</text>
</comment>
<evidence type="ECO:0000313" key="1">
    <source>
        <dbReference type="EMBL" id="KAI3748846.1"/>
    </source>
</evidence>
<dbReference type="Proteomes" id="UP001055879">
    <property type="component" value="Linkage Group LG03"/>
</dbReference>
<evidence type="ECO:0000313" key="2">
    <source>
        <dbReference type="Proteomes" id="UP001055879"/>
    </source>
</evidence>
<protein>
    <submittedName>
        <fullName evidence="1">Uncharacterized protein</fullName>
    </submittedName>
</protein>